<dbReference type="RefSeq" id="WP_068145670.1">
    <property type="nucleotide sequence ID" value="NZ_JBHSCR010000007.1"/>
</dbReference>
<proteinExistence type="predicted"/>
<gene>
    <name evidence="2" type="ORF">ACFO5Q_10750</name>
</gene>
<keyword evidence="1" id="KW-0732">Signal</keyword>
<protein>
    <submittedName>
        <fullName evidence="2">DUF1579 family protein</fullName>
    </submittedName>
</protein>
<dbReference type="Pfam" id="PF07617">
    <property type="entry name" value="DUF1579"/>
    <property type="match status" value="1"/>
</dbReference>
<dbReference type="Proteomes" id="UP001595776">
    <property type="component" value="Unassembled WGS sequence"/>
</dbReference>
<keyword evidence="3" id="KW-1185">Reference proteome</keyword>
<name>A0ABV8UCH1_9PROT</name>
<dbReference type="EMBL" id="JBHSCR010000007">
    <property type="protein sequence ID" value="MFC4348325.1"/>
    <property type="molecule type" value="Genomic_DNA"/>
</dbReference>
<comment type="caution">
    <text evidence="2">The sequence shown here is derived from an EMBL/GenBank/DDBJ whole genome shotgun (WGS) entry which is preliminary data.</text>
</comment>
<sequence length="187" mass="21103">MKTILTAFCAILMTATAMAEPPERPAVSEKPYAMMQKLAVLEGRWSMVTEMTEDGGQTWQAFPAAEVDLHLRHKGMILAEIPADTTSPGFHMETYISFDQYRNVYRKAAIDDVWGIMDMYEGAPAGDSIVFTNIKSGTTFPVGDGVWRNFRLTLELRSPVRMLYIDKSDDGGQSWQKAFRITYTKQD</sequence>
<dbReference type="InterPro" id="IPR011473">
    <property type="entry name" value="DUF1579"/>
</dbReference>
<reference evidence="3" key="1">
    <citation type="journal article" date="2019" name="Int. J. Syst. Evol. Microbiol.">
        <title>The Global Catalogue of Microorganisms (GCM) 10K type strain sequencing project: providing services to taxonomists for standard genome sequencing and annotation.</title>
        <authorList>
            <consortium name="The Broad Institute Genomics Platform"/>
            <consortium name="The Broad Institute Genome Sequencing Center for Infectious Disease"/>
            <person name="Wu L."/>
            <person name="Ma J."/>
        </authorList>
    </citation>
    <scope>NUCLEOTIDE SEQUENCE [LARGE SCALE GENOMIC DNA]</scope>
    <source>
        <strain evidence="3">CGMCC 1.15304</strain>
    </source>
</reference>
<evidence type="ECO:0000313" key="3">
    <source>
        <dbReference type="Proteomes" id="UP001595776"/>
    </source>
</evidence>
<accession>A0ABV8UCH1</accession>
<feature type="chain" id="PRO_5045416903" evidence="1">
    <location>
        <begin position="20"/>
        <end position="187"/>
    </location>
</feature>
<organism evidence="2 3">
    <name type="scientific">Kordiimonas lipolytica</name>
    <dbReference type="NCBI Taxonomy" id="1662421"/>
    <lineage>
        <taxon>Bacteria</taxon>
        <taxon>Pseudomonadati</taxon>
        <taxon>Pseudomonadota</taxon>
        <taxon>Alphaproteobacteria</taxon>
        <taxon>Kordiimonadales</taxon>
        <taxon>Kordiimonadaceae</taxon>
        <taxon>Kordiimonas</taxon>
    </lineage>
</organism>
<evidence type="ECO:0000256" key="1">
    <source>
        <dbReference type="SAM" id="SignalP"/>
    </source>
</evidence>
<feature type="signal peptide" evidence="1">
    <location>
        <begin position="1"/>
        <end position="19"/>
    </location>
</feature>
<evidence type="ECO:0000313" key="2">
    <source>
        <dbReference type="EMBL" id="MFC4348325.1"/>
    </source>
</evidence>